<dbReference type="Proteomes" id="UP000095283">
    <property type="component" value="Unplaced"/>
</dbReference>
<dbReference type="AlphaFoldDB" id="A0A1I7XR39"/>
<sequence>MDREAAFQPCTSKIYDTFTFEINLPIPYDKGAEVIFCICYIANGAENWDSNGGDNYRVCCSEKNQEHKKRSSHIFGSNNYLDRDDAYKLEHTEWTNFASWKNLSTSGPYW</sequence>
<dbReference type="GO" id="GO:0008157">
    <property type="term" value="F:protein phosphatase 1 binding"/>
    <property type="evidence" value="ECO:0007669"/>
    <property type="project" value="TreeGrafter"/>
</dbReference>
<dbReference type="PANTHER" id="PTHR12307:SF36">
    <property type="entry name" value="GLYCOGEN-BINDING SUBUNIT 76A"/>
    <property type="match status" value="1"/>
</dbReference>
<evidence type="ECO:0000313" key="2">
    <source>
        <dbReference type="Proteomes" id="UP000095283"/>
    </source>
</evidence>
<reference evidence="3" key="1">
    <citation type="submission" date="2016-11" db="UniProtKB">
        <authorList>
            <consortium name="WormBaseParasite"/>
        </authorList>
    </citation>
    <scope>IDENTIFICATION</scope>
</reference>
<dbReference type="GO" id="GO:0005979">
    <property type="term" value="P:regulation of glycogen biosynthetic process"/>
    <property type="evidence" value="ECO:0007669"/>
    <property type="project" value="TreeGrafter"/>
</dbReference>
<dbReference type="Gene3D" id="2.60.40.2440">
    <property type="entry name" value="Carbohydrate binding type-21 domain"/>
    <property type="match status" value="1"/>
</dbReference>
<proteinExistence type="predicted"/>
<dbReference type="Pfam" id="PF03370">
    <property type="entry name" value="CBM_21"/>
    <property type="match status" value="1"/>
</dbReference>
<dbReference type="WBParaSite" id="Hba_19955">
    <property type="protein sequence ID" value="Hba_19955"/>
    <property type="gene ID" value="Hba_19955"/>
</dbReference>
<dbReference type="PANTHER" id="PTHR12307">
    <property type="entry name" value="PROTEIN PHOSPHATASE 1 REGULATORY SUBUNIT"/>
    <property type="match status" value="1"/>
</dbReference>
<dbReference type="InterPro" id="IPR038175">
    <property type="entry name" value="CBM21_dom_sf"/>
</dbReference>
<dbReference type="PROSITE" id="PS51159">
    <property type="entry name" value="CBM21"/>
    <property type="match status" value="1"/>
</dbReference>
<protein>
    <submittedName>
        <fullName evidence="3">CBM21 domain-containing protein</fullName>
    </submittedName>
</protein>
<dbReference type="InterPro" id="IPR005036">
    <property type="entry name" value="CBM21_dom"/>
</dbReference>
<dbReference type="GO" id="GO:0000164">
    <property type="term" value="C:protein phosphatase type 1 complex"/>
    <property type="evidence" value="ECO:0007669"/>
    <property type="project" value="TreeGrafter"/>
</dbReference>
<name>A0A1I7XR39_HETBA</name>
<feature type="domain" description="CBM21" evidence="1">
    <location>
        <begin position="1"/>
        <end position="59"/>
    </location>
</feature>
<organism evidence="2 3">
    <name type="scientific">Heterorhabditis bacteriophora</name>
    <name type="common">Entomopathogenic nematode worm</name>
    <dbReference type="NCBI Taxonomy" id="37862"/>
    <lineage>
        <taxon>Eukaryota</taxon>
        <taxon>Metazoa</taxon>
        <taxon>Ecdysozoa</taxon>
        <taxon>Nematoda</taxon>
        <taxon>Chromadorea</taxon>
        <taxon>Rhabditida</taxon>
        <taxon>Rhabditina</taxon>
        <taxon>Rhabditomorpha</taxon>
        <taxon>Strongyloidea</taxon>
        <taxon>Heterorhabditidae</taxon>
        <taxon>Heterorhabditis</taxon>
    </lineage>
</organism>
<accession>A0A1I7XR39</accession>
<keyword evidence="2" id="KW-1185">Reference proteome</keyword>
<evidence type="ECO:0000259" key="1">
    <source>
        <dbReference type="PROSITE" id="PS51159"/>
    </source>
</evidence>
<dbReference type="InterPro" id="IPR050782">
    <property type="entry name" value="PP1_regulatory_subunit_3"/>
</dbReference>
<dbReference type="GO" id="GO:2001069">
    <property type="term" value="F:glycogen binding"/>
    <property type="evidence" value="ECO:0007669"/>
    <property type="project" value="TreeGrafter"/>
</dbReference>
<evidence type="ECO:0000313" key="3">
    <source>
        <dbReference type="WBParaSite" id="Hba_19955"/>
    </source>
</evidence>